<proteinExistence type="predicted"/>
<dbReference type="EMBL" id="SRMB01000001">
    <property type="protein sequence ID" value="TGE28557.1"/>
    <property type="molecule type" value="Genomic_DNA"/>
</dbReference>
<keyword evidence="2" id="KW-1185">Reference proteome</keyword>
<dbReference type="AlphaFoldDB" id="A0A4Z0QET5"/>
<dbReference type="InterPro" id="IPR043746">
    <property type="entry name" value="DUF5691"/>
</dbReference>
<name>A0A4Z0QET5_9BACT</name>
<protein>
    <submittedName>
        <fullName evidence="1">Uncharacterized protein</fullName>
    </submittedName>
</protein>
<evidence type="ECO:0000313" key="1">
    <source>
        <dbReference type="EMBL" id="TGE28557.1"/>
    </source>
</evidence>
<organism evidence="1 2">
    <name type="scientific">Hymenobacter metallicola</name>
    <dbReference type="NCBI Taxonomy" id="2563114"/>
    <lineage>
        <taxon>Bacteria</taxon>
        <taxon>Pseudomonadati</taxon>
        <taxon>Bacteroidota</taxon>
        <taxon>Cytophagia</taxon>
        <taxon>Cytophagales</taxon>
        <taxon>Hymenobacteraceae</taxon>
        <taxon>Hymenobacter</taxon>
    </lineage>
</organism>
<accession>A0A4Z0QET5</accession>
<dbReference type="OrthoDB" id="262508at2"/>
<gene>
    <name evidence="1" type="ORF">E5K02_03580</name>
</gene>
<dbReference type="RefSeq" id="WP_135392143.1">
    <property type="nucleotide sequence ID" value="NZ_SRMB01000001.1"/>
</dbReference>
<dbReference type="Proteomes" id="UP000298471">
    <property type="component" value="Unassembled WGS sequence"/>
</dbReference>
<evidence type="ECO:0000313" key="2">
    <source>
        <dbReference type="Proteomes" id="UP000298471"/>
    </source>
</evidence>
<sequence length="525" mass="57560">MTNLHQAWGQLTRIALLGTSQTPEPVPALPGLGTPDQPVAGGERERQVLLVGGALALVRKAGYQPPIGPAAVLSPSPPPSTEVQTTLGPGGRQYLHLLLEGTHADLLPEYLQQLGQHGRRVPAELLVSLLEYVRSRPELHAVAGPVLGERGRWLAALNPQWQPLLAALPDSADETVWETGTPRQRSRWLAELRRTDPARARELLAAALPQEPAKNQAQLLEVLAENLGPDDEALLLQYLASKSKEVRQTVLPLLGRLPGSALAQRLWLRTAPLLTLKRTLLSKKLVVTLPEAWDKSWLADGIEQKDGRFEGEKAAWLGQLLALLPPQRWAAHWNLKPAGILDLAAGTEWVKVLLPAWAEAAILHQDAAWATALLEWYYEQPRQQPPALPLPALAHLLTPARLTELVLPLLNATPQLAPGVSWLPLLQLVPAPWPAPLTRRVVELLADSLRRPEQLHRLYYPASQLLDYMTRTVPAAQYELCAASLQPLLGTVSYLHSSLNRLLDTLHFRQQLAATLTEPPDASGG</sequence>
<dbReference type="Pfam" id="PF18944">
    <property type="entry name" value="DUF5691"/>
    <property type="match status" value="1"/>
</dbReference>
<comment type="caution">
    <text evidence="1">The sequence shown here is derived from an EMBL/GenBank/DDBJ whole genome shotgun (WGS) entry which is preliminary data.</text>
</comment>
<reference evidence="1 2" key="1">
    <citation type="submission" date="2019-04" db="EMBL/GenBank/DDBJ databases">
        <authorList>
            <person name="Feng G."/>
            <person name="Zhang J."/>
            <person name="Zhu H."/>
        </authorList>
    </citation>
    <scope>NUCLEOTIDE SEQUENCE [LARGE SCALE GENOMIC DNA]</scope>
    <source>
        <strain evidence="1 2">9PBR-1</strain>
    </source>
</reference>